<keyword evidence="2" id="KW-0472">Membrane</keyword>
<dbReference type="NCBIfam" id="NF012211">
    <property type="entry name" value="tand_rpt_95"/>
    <property type="match status" value="3"/>
</dbReference>
<evidence type="ECO:0000259" key="4">
    <source>
        <dbReference type="PROSITE" id="PS50268"/>
    </source>
</evidence>
<dbReference type="PATRIC" id="fig|1261130.3.peg.781"/>
<dbReference type="GO" id="GO:0005886">
    <property type="term" value="C:plasma membrane"/>
    <property type="evidence" value="ECO:0007669"/>
    <property type="project" value="UniProtKB-SubCell"/>
</dbReference>
<dbReference type="NCBIfam" id="NF033510">
    <property type="entry name" value="Ca_tandemer"/>
    <property type="match status" value="2"/>
</dbReference>
<dbReference type="InterPro" id="IPR010221">
    <property type="entry name" value="VCBS_dom"/>
</dbReference>
<feature type="non-terminal residue" evidence="5">
    <location>
        <position position="1"/>
    </location>
</feature>
<accession>L8XWQ3</accession>
<dbReference type="Gene3D" id="2.60.40.3440">
    <property type="match status" value="1"/>
</dbReference>
<evidence type="ECO:0000256" key="3">
    <source>
        <dbReference type="SAM" id="MobiDB-lite"/>
    </source>
</evidence>
<dbReference type="GO" id="GO:0007156">
    <property type="term" value="P:homophilic cell adhesion via plasma membrane adhesion molecules"/>
    <property type="evidence" value="ECO:0007669"/>
    <property type="project" value="InterPro"/>
</dbReference>
<dbReference type="PROSITE" id="PS50268">
    <property type="entry name" value="CADHERIN_2"/>
    <property type="match status" value="2"/>
</dbReference>
<gene>
    <name evidence="5" type="ORF">F387_01772</name>
</gene>
<feature type="compositionally biased region" description="Basic and acidic residues" evidence="3">
    <location>
        <begin position="42"/>
        <end position="53"/>
    </location>
</feature>
<dbReference type="HOGENOM" id="CLU_243358_0_0_6"/>
<dbReference type="InterPro" id="IPR044016">
    <property type="entry name" value="Big_13"/>
</dbReference>
<dbReference type="GO" id="GO:0005509">
    <property type="term" value="F:calcium ion binding"/>
    <property type="evidence" value="ECO:0007669"/>
    <property type="project" value="InterPro"/>
</dbReference>
<dbReference type="Gene3D" id="2.60.40.10">
    <property type="entry name" value="Immunoglobulins"/>
    <property type="match status" value="2"/>
</dbReference>
<dbReference type="Proteomes" id="UP000011617">
    <property type="component" value="Unassembled WGS sequence"/>
</dbReference>
<dbReference type="Pfam" id="PF19077">
    <property type="entry name" value="Big_13"/>
    <property type="match status" value="1"/>
</dbReference>
<feature type="domain" description="Cadherin" evidence="4">
    <location>
        <begin position="51"/>
        <end position="132"/>
    </location>
</feature>
<evidence type="ECO:0000313" key="5">
    <source>
        <dbReference type="EMBL" id="ELV08453.1"/>
    </source>
</evidence>
<dbReference type="SUPFAM" id="SSF49313">
    <property type="entry name" value="Cadherin-like"/>
    <property type="match status" value="2"/>
</dbReference>
<dbReference type="PANTHER" id="PTHR24026">
    <property type="entry name" value="FAT ATYPICAL CADHERIN-RELATED"/>
    <property type="match status" value="1"/>
</dbReference>
<sequence>DDKFTVVISDGNGGEVTVTVPVTVTPVNDAPTAEAEQGFTTDEDKHYTGKIEADDPDISTNGDKLTYEVDPTDEPQKGTVQLDKETGKYTYIPNDNFNGQDHFTVIVKDTAGESVKVKVPVTVTPGNDKPNLEDAEVTVKQGVKDPIVHDVNDALTGKDEDVDGDKLTYAITKGNEDGLFVIDPSTGIIRLADGKMLDHGKVPQHKLEVTATDSSEEKLSSTATITINVSHDSKITTEITPKGEITGTTDNVEKGPVKLTITGTDKNGQPVTIERTVELDRPDGSSEGKYTYQLTPKDGIVDGSKVTVEAKTVDRQGDTIHADTELPGHSGEETPGLDLVVPTIEITQVATNEKVTWGKEGKEGFEVKGTTTGVEAGQIVAVTFDKTGDGQPITVKAMVEKDGSWTAKITPEQAAKLLEGSVSATVKDIAGNEKSAEAVEYTIDAPTAVVTGYSDNIENVLNTVVTEGKVSETVTISSEIDPNLASDTTKTMVGETIPGDHGTFTLDASGKWTYTLNPGEATSKALIDSKGPLTEIFTVKDSEGKSYEVKVSINDGKVNNGENVVVSATTSSLQDPSNVNSGQGAYTIYTNDSLGEITGTASQGVEKVRVYVNKQAAGTDKEMDSGYPQYFEVAVKDGKWSLSEQDLTDGLQKTWWADQLRNDNIYLQVRAVDPTTGKVGAVSEEYTFVVDTVAPEATYVNYADGKVTALVSGDPNDKHHAEKGNDVIVKYTDKDGNVQVVTGKVGDKAVADKPYLSISVDVKDPSKVDSATDFKVYVKDDAGNIGVNNDSKENPLKIELPTPQVDQYHDNVNNVSGTEIIGNTGYSDDPSGLISGTIVLTEEDFKVVDSIRVYLYDNRQNWIEIDKNDLVLESGDTYRWTTKPGDLSKVTTTGKLAEGEVKFYAATYDKDSGSLSELSPPFKVTIDVTAPEITIESVAGDQVITQLEKKDGFTVKGSTKGAEEGNTVTILVEGKNYTTTVDKDGKWSIDLPKEATQDLTDGKTYTVTASVTDKAGNQSKESTSDAFVSALPVVKTTIHEVQEDSGESEWLRINVENQNSGPYRYELIDGMNPKFGQISYGPDNSGWFKFIPAPDFSGDVSFLVKVTDNYGNDTTAKQVINVIPVADQPVLKTEVNFDVGELSLNKYVWKDVGYTKDRWGRLEQDRAYKIGDKTYDFHNTVGDDGHNRGNGNGINETTLVDGINALLAHKKPDSHELTNDMKSEGWIDNDLPGKALEAGDVVFINGFVYLEAGKEYKYEGKADDTGMIKIGDGVSSKYVSWQGLGDQGLAEDLFTVTESGFYTFNLYIYNQDGYGNYNFKVTEADGTDVKYFPSVEAIKGELGKDVHLAEEMTGKDGKGFYGVSFGYTGSENDDVELTDIVASLTDRDGSETLSLKLTGLVEGTKLIYTSVDKDGGIVTSEATANSHGTITVNGGANVTDFKDLSLDLPQGIATGQLPVTMTVTATEQGNGDAKSVTNEFTVTVNPPVAARMMATDESEEDHTSDAHVTKIELLEDNNTGGHSLEKVINFAINQSEESSESSKIEFSEDFFNGLIHQDDLTVENLPNISQYFSLQHNAEDQTVTLSVDRDGVDDHYQQEELLLLTNQPTEISLEELLNNHQIVIG</sequence>
<keyword evidence="1" id="KW-0812">Transmembrane</keyword>
<dbReference type="PANTHER" id="PTHR24026:SF126">
    <property type="entry name" value="PROTOCADHERIN FAT 4"/>
    <property type="match status" value="1"/>
</dbReference>
<dbReference type="SMART" id="SM00112">
    <property type="entry name" value="CA"/>
    <property type="match status" value="2"/>
</dbReference>
<organism evidence="5 6">
    <name type="scientific">Wohlfahrtiimonas chitiniclastica SH04</name>
    <dbReference type="NCBI Taxonomy" id="1261130"/>
    <lineage>
        <taxon>Bacteria</taxon>
        <taxon>Pseudomonadati</taxon>
        <taxon>Pseudomonadota</taxon>
        <taxon>Gammaproteobacteria</taxon>
        <taxon>Cardiobacteriales</taxon>
        <taxon>Ignatzschineriaceae</taxon>
        <taxon>Wohlfahrtiimonas</taxon>
    </lineage>
</organism>
<evidence type="ECO:0000313" key="6">
    <source>
        <dbReference type="Proteomes" id="UP000011617"/>
    </source>
</evidence>
<proteinExistence type="predicted"/>
<dbReference type="Pfam" id="PF17963">
    <property type="entry name" value="Big_9"/>
    <property type="match status" value="2"/>
</dbReference>
<dbReference type="RefSeq" id="WP_008315297.1">
    <property type="nucleotide sequence ID" value="NZ_KB372778.1"/>
</dbReference>
<evidence type="ECO:0000256" key="1">
    <source>
        <dbReference type="ARBA" id="ARBA00022692"/>
    </source>
</evidence>
<dbReference type="InterPro" id="IPR015919">
    <property type="entry name" value="Cadherin-like_sf"/>
</dbReference>
<feature type="region of interest" description="Disordered" evidence="3">
    <location>
        <begin position="25"/>
        <end position="78"/>
    </location>
</feature>
<keyword evidence="6" id="KW-1185">Reference proteome</keyword>
<reference evidence="5 6" key="1">
    <citation type="journal article" date="2013" name="Genome Announc.">
        <title>Complete Genome Sequence of Wohlfahrtiimonas chitiniclastica Strain SH04, Isolated from Chrysomya megacephala Collected from Pudong International Airport in China.</title>
        <authorList>
            <person name="Cao X.M."/>
            <person name="Chen T."/>
            <person name="Xu L.Z."/>
            <person name="Yao L.S."/>
            <person name="Qi J."/>
            <person name="Zhang X.L."/>
            <person name="Yan Q.L."/>
            <person name="Deng Y.H."/>
            <person name="Guo T.Y."/>
            <person name="Wang J."/>
            <person name="Hu K.X."/>
            <person name="Xu B.L."/>
        </authorList>
    </citation>
    <scope>NUCLEOTIDE SEQUENCE [LARGE SCALE GENOMIC DNA]</scope>
    <source>
        <strain evidence="5 6">SH04</strain>
    </source>
</reference>
<dbReference type="CDD" id="cd11304">
    <property type="entry name" value="Cadherin_repeat"/>
    <property type="match status" value="1"/>
</dbReference>
<dbReference type="NCBIfam" id="TIGR01965">
    <property type="entry name" value="VCBS_repeat"/>
    <property type="match status" value="1"/>
</dbReference>
<dbReference type="OrthoDB" id="9813456at2"/>
<dbReference type="InterPro" id="IPR013783">
    <property type="entry name" value="Ig-like_fold"/>
</dbReference>
<name>L8XWQ3_9GAMM</name>
<evidence type="ECO:0000256" key="2">
    <source>
        <dbReference type="ARBA" id="ARBA00022989"/>
    </source>
</evidence>
<dbReference type="Gene3D" id="2.60.40.60">
    <property type="entry name" value="Cadherins"/>
    <property type="match status" value="1"/>
</dbReference>
<dbReference type="Pfam" id="PF00028">
    <property type="entry name" value="Cadherin"/>
    <property type="match status" value="1"/>
</dbReference>
<dbReference type="EMBL" id="AOBV01000005">
    <property type="protein sequence ID" value="ELV08453.1"/>
    <property type="molecule type" value="Genomic_DNA"/>
</dbReference>
<dbReference type="InterPro" id="IPR002126">
    <property type="entry name" value="Cadherin-like_dom"/>
</dbReference>
<feature type="domain" description="Cadherin" evidence="4">
    <location>
        <begin position="155"/>
        <end position="243"/>
    </location>
</feature>
<protein>
    <recommendedName>
        <fullName evidence="4">Cadherin domain-containing protein</fullName>
    </recommendedName>
</protein>
<keyword evidence="2" id="KW-1133">Transmembrane helix</keyword>
<comment type="caution">
    <text evidence="5">The sequence shown here is derived from an EMBL/GenBank/DDBJ whole genome shotgun (WGS) entry which is preliminary data.</text>
</comment>